<evidence type="ECO:0000256" key="1">
    <source>
        <dbReference type="SAM" id="Phobius"/>
    </source>
</evidence>
<accession>H8G5Y1</accession>
<keyword evidence="1" id="KW-1133">Transmembrane helix</keyword>
<gene>
    <name evidence="2" type="ORF">SacazDRAFT_04418</name>
</gene>
<evidence type="ECO:0000313" key="3">
    <source>
        <dbReference type="Proteomes" id="UP000004705"/>
    </source>
</evidence>
<dbReference type="EMBL" id="CM001466">
    <property type="protein sequence ID" value="EHY91258.1"/>
    <property type="molecule type" value="Genomic_DNA"/>
</dbReference>
<dbReference type="Proteomes" id="UP000004705">
    <property type="component" value="Chromosome"/>
</dbReference>
<dbReference type="RefSeq" id="WP_005445168.1">
    <property type="nucleotide sequence ID" value="NZ_CM001466.1"/>
</dbReference>
<feature type="transmembrane region" description="Helical" evidence="1">
    <location>
        <begin position="32"/>
        <end position="56"/>
    </location>
</feature>
<keyword evidence="1" id="KW-0812">Transmembrane</keyword>
<dbReference type="AlphaFoldDB" id="H8G5Y1"/>
<keyword evidence="3" id="KW-1185">Reference proteome</keyword>
<dbReference type="HOGENOM" id="CLU_1524065_0_0_11"/>
<name>H8G5Y1_9PSEU</name>
<organism evidence="2 3">
    <name type="scientific">Saccharomonospora azurea NA-128</name>
    <dbReference type="NCBI Taxonomy" id="882081"/>
    <lineage>
        <taxon>Bacteria</taxon>
        <taxon>Bacillati</taxon>
        <taxon>Actinomycetota</taxon>
        <taxon>Actinomycetes</taxon>
        <taxon>Pseudonocardiales</taxon>
        <taxon>Pseudonocardiaceae</taxon>
        <taxon>Saccharomonospora</taxon>
    </lineage>
</organism>
<proteinExistence type="predicted"/>
<keyword evidence="1" id="KW-0472">Membrane</keyword>
<protein>
    <submittedName>
        <fullName evidence="2">Uncharacterized protein</fullName>
    </submittedName>
</protein>
<reference evidence="2 3" key="1">
    <citation type="journal article" date="2012" name="Stand. Genomic Sci.">
        <title>Genome sequence of the soil bacterium Saccharomonospora azurea type strain (NA-128(T)).</title>
        <authorList>
            <person name="Klenk H.P."/>
            <person name="Held B."/>
            <person name="Lucas S."/>
            <person name="Lapidus A."/>
            <person name="Copeland A."/>
            <person name="Hammon N."/>
            <person name="Pitluck S."/>
            <person name="Goodwin L.A."/>
            <person name="Han C."/>
            <person name="Tapia R."/>
            <person name="Brambilla E.M."/>
            <person name="Potter G."/>
            <person name="Land M."/>
            <person name="Ivanova N."/>
            <person name="Rohde M."/>
            <person name="Goker M."/>
            <person name="Detter J.C."/>
            <person name="Kyrpides N.C."/>
            <person name="Woyke T."/>
        </authorList>
    </citation>
    <scope>NUCLEOTIDE SEQUENCE [LARGE SCALE GENOMIC DNA]</scope>
    <source>
        <strain evidence="2 3">NA-128</strain>
    </source>
</reference>
<evidence type="ECO:0000313" key="2">
    <source>
        <dbReference type="EMBL" id="EHY91258.1"/>
    </source>
</evidence>
<sequence>MSSSISDRAAIALSLTFGLVGGGIIGSNRGWVLGLITGVLIAGAVHVSIALTSALLARTATERPAPVTRRRMSVAQAEEFTARCRQALVDLPVHDPGVRATASVLRELVDNASGTVHEHQVTELILDDLRSATNQLERLDPESSAADLERRLRYIKQSLQETIGVAQKLLDHSRSGG</sequence>